<feature type="domain" description="ABC transporter" evidence="4">
    <location>
        <begin position="6"/>
        <end position="231"/>
    </location>
</feature>
<dbReference type="SUPFAM" id="SSF52540">
    <property type="entry name" value="P-loop containing nucleoside triphosphate hydrolases"/>
    <property type="match status" value="1"/>
</dbReference>
<dbReference type="AlphaFoldDB" id="A0A1M5XEM0"/>
<dbReference type="InterPro" id="IPR027417">
    <property type="entry name" value="P-loop_NTPase"/>
</dbReference>
<dbReference type="PROSITE" id="PS50893">
    <property type="entry name" value="ABC_TRANSPORTER_2"/>
    <property type="match status" value="1"/>
</dbReference>
<dbReference type="InterPro" id="IPR003593">
    <property type="entry name" value="AAA+_ATPase"/>
</dbReference>
<dbReference type="InterPro" id="IPR003439">
    <property type="entry name" value="ABC_transporter-like_ATP-bd"/>
</dbReference>
<dbReference type="PANTHER" id="PTHR42788">
    <property type="entry name" value="TAURINE IMPORT ATP-BINDING PROTEIN-RELATED"/>
    <property type="match status" value="1"/>
</dbReference>
<accession>A0A1M5XEM0</accession>
<evidence type="ECO:0000256" key="1">
    <source>
        <dbReference type="ARBA" id="ARBA00022448"/>
    </source>
</evidence>
<proteinExistence type="predicted"/>
<evidence type="ECO:0000313" key="6">
    <source>
        <dbReference type="Proteomes" id="UP000184139"/>
    </source>
</evidence>
<name>A0A1M5XEM0_9BACT</name>
<dbReference type="GO" id="GO:0016887">
    <property type="term" value="F:ATP hydrolysis activity"/>
    <property type="evidence" value="ECO:0007669"/>
    <property type="project" value="InterPro"/>
</dbReference>
<keyword evidence="6" id="KW-1185">Reference proteome</keyword>
<reference evidence="5 6" key="1">
    <citation type="submission" date="2016-11" db="EMBL/GenBank/DDBJ databases">
        <authorList>
            <person name="Jaros S."/>
            <person name="Januszkiewicz K."/>
            <person name="Wedrychowicz H."/>
        </authorList>
    </citation>
    <scope>NUCLEOTIDE SEQUENCE [LARGE SCALE GENOMIC DNA]</scope>
    <source>
        <strain evidence="5 6">DSM 9705</strain>
    </source>
</reference>
<dbReference type="Pfam" id="PF00005">
    <property type="entry name" value="ABC_tran"/>
    <property type="match status" value="1"/>
</dbReference>
<dbReference type="OrthoDB" id="9809450at2"/>
<dbReference type="RefSeq" id="WP_143166034.1">
    <property type="nucleotide sequence ID" value="NZ_FQXS01000019.1"/>
</dbReference>
<dbReference type="Proteomes" id="UP000184139">
    <property type="component" value="Unassembled WGS sequence"/>
</dbReference>
<dbReference type="GO" id="GO:0005524">
    <property type="term" value="F:ATP binding"/>
    <property type="evidence" value="ECO:0007669"/>
    <property type="project" value="UniProtKB-KW"/>
</dbReference>
<evidence type="ECO:0000259" key="4">
    <source>
        <dbReference type="PROSITE" id="PS50893"/>
    </source>
</evidence>
<dbReference type="PANTHER" id="PTHR42788:SF13">
    <property type="entry name" value="ALIPHATIC SULFONATES IMPORT ATP-BINDING PROTEIN SSUB"/>
    <property type="match status" value="1"/>
</dbReference>
<gene>
    <name evidence="5" type="ORF">SAMN02745124_03016</name>
</gene>
<dbReference type="SMART" id="SM00382">
    <property type="entry name" value="AAA"/>
    <property type="match status" value="1"/>
</dbReference>
<protein>
    <submittedName>
        <fullName evidence="5">Putative hydroxymethylpyrimidine transport system ATP-binding protein</fullName>
    </submittedName>
</protein>
<organism evidence="5 6">
    <name type="scientific">Desulfofustis glycolicus DSM 9705</name>
    <dbReference type="NCBI Taxonomy" id="1121409"/>
    <lineage>
        <taxon>Bacteria</taxon>
        <taxon>Pseudomonadati</taxon>
        <taxon>Thermodesulfobacteriota</taxon>
        <taxon>Desulfobulbia</taxon>
        <taxon>Desulfobulbales</taxon>
        <taxon>Desulfocapsaceae</taxon>
        <taxon>Desulfofustis</taxon>
    </lineage>
</organism>
<dbReference type="STRING" id="1121409.SAMN02745124_03016"/>
<dbReference type="Gene3D" id="3.40.50.300">
    <property type="entry name" value="P-loop containing nucleotide triphosphate hydrolases"/>
    <property type="match status" value="1"/>
</dbReference>
<evidence type="ECO:0000256" key="2">
    <source>
        <dbReference type="ARBA" id="ARBA00022741"/>
    </source>
</evidence>
<evidence type="ECO:0000256" key="3">
    <source>
        <dbReference type="ARBA" id="ARBA00022840"/>
    </source>
</evidence>
<keyword evidence="2" id="KW-0547">Nucleotide-binding</keyword>
<dbReference type="InterPro" id="IPR050166">
    <property type="entry name" value="ABC_transporter_ATP-bind"/>
</dbReference>
<evidence type="ECO:0000313" key="5">
    <source>
        <dbReference type="EMBL" id="SHH98199.1"/>
    </source>
</evidence>
<sequence>MIPSAIHLDAVSLTFRDGSRLFDGLTMNVAAGRCTCLLGPSGCGKSTLLRLISGAADCHLDGRLRFDPDPPASVRCAWMGQDDLLLPWFSLLDNVLLGARLRGTLDRDHTERARELIAEAGLAGYEQALPAALSGGMRQRGALLRTLLEERPIMLMDEPFSALDALTRMRLQNLSCRLTTGATVMLVTHDVMEALRMADRIIVLGGTPVAIKTQLDLAGTPPRRPGDPEIIRHYEPLLEILLSEAP</sequence>
<dbReference type="EMBL" id="FQXS01000019">
    <property type="protein sequence ID" value="SHH98199.1"/>
    <property type="molecule type" value="Genomic_DNA"/>
</dbReference>
<keyword evidence="3 5" id="KW-0067">ATP-binding</keyword>
<keyword evidence="1" id="KW-0813">Transport</keyword>